<sequence>MEQTATSPKKMKKRVPKKKQDVASTSQDPVPVTVTEDQEQQVDEGVPEVPAQENVPTGTVPVPMPSGLDPATQVFMERMLETIERMSDKMATLTEKSEGNSSVGIRATHKPKAPTPFTGTGKGPKVKDFLREVDTYFMITKTVEEKKTWVAGTYLIEDAMYHEMRERVELNRLKQMGSVVSYVREFATRLERVPKMDEFLKCSLLITGLKPSVEKNVYELTELPDTVAELMRKVERLGIGDVETAVGRAPEVREGKPQFDNKGKGLKRKWGDRNSAGGVILKPGWEAESRSEADVLGSEGGGCQGELL</sequence>
<organism evidence="2 3">
    <name type="scientific">Riccia sorocarpa</name>
    <dbReference type="NCBI Taxonomy" id="122646"/>
    <lineage>
        <taxon>Eukaryota</taxon>
        <taxon>Viridiplantae</taxon>
        <taxon>Streptophyta</taxon>
        <taxon>Embryophyta</taxon>
        <taxon>Marchantiophyta</taxon>
        <taxon>Marchantiopsida</taxon>
        <taxon>Marchantiidae</taxon>
        <taxon>Marchantiales</taxon>
        <taxon>Ricciaceae</taxon>
        <taxon>Riccia</taxon>
    </lineage>
</organism>
<accession>A0ABD3H4D2</accession>
<evidence type="ECO:0000256" key="1">
    <source>
        <dbReference type="SAM" id="MobiDB-lite"/>
    </source>
</evidence>
<evidence type="ECO:0000313" key="3">
    <source>
        <dbReference type="Proteomes" id="UP001633002"/>
    </source>
</evidence>
<dbReference type="EMBL" id="JBJQOH010000005">
    <property type="protein sequence ID" value="KAL3686373.1"/>
    <property type="molecule type" value="Genomic_DNA"/>
</dbReference>
<keyword evidence="3" id="KW-1185">Reference proteome</keyword>
<feature type="region of interest" description="Disordered" evidence="1">
    <location>
        <begin position="1"/>
        <end position="68"/>
    </location>
</feature>
<evidence type="ECO:0008006" key="4">
    <source>
        <dbReference type="Google" id="ProtNLM"/>
    </source>
</evidence>
<protein>
    <recommendedName>
        <fullName evidence="4">Retrotransposon gag domain-containing protein</fullName>
    </recommendedName>
</protein>
<name>A0ABD3H4D2_9MARC</name>
<feature type="compositionally biased region" description="Acidic residues" evidence="1">
    <location>
        <begin position="36"/>
        <end position="46"/>
    </location>
</feature>
<dbReference type="AlphaFoldDB" id="A0ABD3H4D2"/>
<evidence type="ECO:0000313" key="2">
    <source>
        <dbReference type="EMBL" id="KAL3686373.1"/>
    </source>
</evidence>
<comment type="caution">
    <text evidence="2">The sequence shown here is derived from an EMBL/GenBank/DDBJ whole genome shotgun (WGS) entry which is preliminary data.</text>
</comment>
<feature type="region of interest" description="Disordered" evidence="1">
    <location>
        <begin position="94"/>
        <end position="123"/>
    </location>
</feature>
<proteinExistence type="predicted"/>
<dbReference type="Proteomes" id="UP001633002">
    <property type="component" value="Unassembled WGS sequence"/>
</dbReference>
<gene>
    <name evidence="2" type="ORF">R1sor_008947</name>
</gene>
<reference evidence="2 3" key="1">
    <citation type="submission" date="2024-09" db="EMBL/GenBank/DDBJ databases">
        <title>Chromosome-scale assembly of Riccia sorocarpa.</title>
        <authorList>
            <person name="Paukszto L."/>
        </authorList>
    </citation>
    <scope>NUCLEOTIDE SEQUENCE [LARGE SCALE GENOMIC DNA]</scope>
    <source>
        <strain evidence="2">LP-2024</strain>
        <tissue evidence="2">Aerial parts of the thallus</tissue>
    </source>
</reference>